<protein>
    <submittedName>
        <fullName evidence="1">Uncharacterized protein</fullName>
    </submittedName>
</protein>
<dbReference type="Proteomes" id="UP000264353">
    <property type="component" value="Chromosome A1"/>
</dbReference>
<accession>A0A398AST2</accession>
<gene>
    <name evidence="1" type="ORF">BRARA_A02703</name>
</gene>
<name>A0A398AST2_BRACM</name>
<evidence type="ECO:0000313" key="1">
    <source>
        <dbReference type="EMBL" id="RID80004.1"/>
    </source>
</evidence>
<proteinExistence type="predicted"/>
<dbReference type="EMBL" id="CM010628">
    <property type="protein sequence ID" value="RID80004.1"/>
    <property type="molecule type" value="Genomic_DNA"/>
</dbReference>
<organism evidence="1 2">
    <name type="scientific">Brassica campestris</name>
    <name type="common">Field mustard</name>
    <dbReference type="NCBI Taxonomy" id="3711"/>
    <lineage>
        <taxon>Eukaryota</taxon>
        <taxon>Viridiplantae</taxon>
        <taxon>Streptophyta</taxon>
        <taxon>Embryophyta</taxon>
        <taxon>Tracheophyta</taxon>
        <taxon>Spermatophyta</taxon>
        <taxon>Magnoliopsida</taxon>
        <taxon>eudicotyledons</taxon>
        <taxon>Gunneridae</taxon>
        <taxon>Pentapetalae</taxon>
        <taxon>rosids</taxon>
        <taxon>malvids</taxon>
        <taxon>Brassicales</taxon>
        <taxon>Brassicaceae</taxon>
        <taxon>Brassiceae</taxon>
        <taxon>Brassica</taxon>
    </lineage>
</organism>
<dbReference type="PANTHER" id="PTHR31973:SF187">
    <property type="entry name" value="MUTATOR TRANSPOSASE MUDRA PROTEIN"/>
    <property type="match status" value="1"/>
</dbReference>
<reference evidence="1 2" key="1">
    <citation type="submission" date="2018-06" db="EMBL/GenBank/DDBJ databases">
        <title>WGS assembly of Brassica rapa FPsc.</title>
        <authorList>
            <person name="Bowman J."/>
            <person name="Kohchi T."/>
            <person name="Yamato K."/>
            <person name="Jenkins J."/>
            <person name="Shu S."/>
            <person name="Ishizaki K."/>
            <person name="Yamaoka S."/>
            <person name="Nishihama R."/>
            <person name="Nakamura Y."/>
            <person name="Berger F."/>
            <person name="Adam C."/>
            <person name="Aki S."/>
            <person name="Althoff F."/>
            <person name="Araki T."/>
            <person name="Arteaga-Vazquez M."/>
            <person name="Balasubrmanian S."/>
            <person name="Bauer D."/>
            <person name="Boehm C."/>
            <person name="Briginshaw L."/>
            <person name="Caballero-Perez J."/>
            <person name="Catarino B."/>
            <person name="Chen F."/>
            <person name="Chiyoda S."/>
            <person name="Chovatia M."/>
            <person name="Davies K."/>
            <person name="Delmans M."/>
            <person name="Demura T."/>
            <person name="Dierschke T."/>
            <person name="Dolan L."/>
            <person name="Dorantes-Acosta A."/>
            <person name="Eklund D."/>
            <person name="Florent S."/>
            <person name="Flores-Sandoval E."/>
            <person name="Fujiyama A."/>
            <person name="Fukuzawa H."/>
            <person name="Galik B."/>
            <person name="Grimanelli D."/>
            <person name="Grimwood J."/>
            <person name="Grossniklaus U."/>
            <person name="Hamada T."/>
            <person name="Haseloff J."/>
            <person name="Hetherington A."/>
            <person name="Higo A."/>
            <person name="Hirakawa Y."/>
            <person name="Hundley H."/>
            <person name="Ikeda Y."/>
            <person name="Inoue K."/>
            <person name="Inoue S."/>
            <person name="Ishida S."/>
            <person name="Jia Q."/>
            <person name="Kakita M."/>
            <person name="Kanazawa T."/>
            <person name="Kawai Y."/>
            <person name="Kawashima T."/>
            <person name="Kennedy M."/>
            <person name="Kinose K."/>
            <person name="Kinoshita T."/>
            <person name="Kohara Y."/>
            <person name="Koide E."/>
            <person name="Komatsu K."/>
            <person name="Kopischke S."/>
            <person name="Kubo M."/>
            <person name="Kyozuka J."/>
            <person name="Lagercrantz U."/>
            <person name="Lin S."/>
            <person name="Lindquist E."/>
            <person name="Lipzen A."/>
            <person name="Lu C."/>
            <person name="Luna E."/>
            <person name="Martienssen R."/>
            <person name="Minamino N."/>
            <person name="Mizutani M."/>
            <person name="Mizutani M."/>
            <person name="Mochizuki N."/>
            <person name="Monte I."/>
            <person name="Mosher R."/>
            <person name="Nagasaki H."/>
            <person name="Nakagami H."/>
            <person name="Naramoto S."/>
            <person name="Nishitani K."/>
            <person name="Ohtani M."/>
            <person name="Okamoto T."/>
            <person name="Okumura M."/>
            <person name="Phillips J."/>
            <person name="Pollak B."/>
            <person name="Reinders A."/>
            <person name="Roevekamp M."/>
            <person name="Sano R."/>
            <person name="Sawa S."/>
            <person name="Schmid M."/>
            <person name="Shirakawa M."/>
            <person name="Solano R."/>
            <person name="Spunde A."/>
            <person name="Suetsugu N."/>
            <person name="Sugano S."/>
            <person name="Sugiyama A."/>
            <person name="Sun R."/>
            <person name="Suzuki Y."/>
            <person name="Takenaka M."/>
            <person name="Takezawa D."/>
            <person name="Tomogane H."/>
            <person name="Tsuzuki M."/>
            <person name="Ueda T."/>
            <person name="Umeda M."/>
            <person name="Ward J."/>
            <person name="Watanabe Y."/>
            <person name="Yazaki K."/>
            <person name="Yokoyama R."/>
            <person name="Yoshitake Y."/>
            <person name="Yotsui I."/>
            <person name="Zachgo S."/>
            <person name="Schmutz J."/>
        </authorList>
    </citation>
    <scope>NUCLEOTIDE SEQUENCE [LARGE SCALE GENOMIC DNA]</scope>
    <source>
        <strain evidence="2">cv. B-3</strain>
    </source>
</reference>
<evidence type="ECO:0000313" key="2">
    <source>
        <dbReference type="Proteomes" id="UP000264353"/>
    </source>
</evidence>
<feature type="non-terminal residue" evidence="1">
    <location>
        <position position="1"/>
    </location>
</feature>
<sequence>HTTFSVFHSGKFQTDDSGTVTYKGGNRDVLHSPVEALFGNLMSELNISSNGQRIWFKMPNEGISELKILCQGDDNFRKMCEASVWIKAIDVYLEADNVDDDDDDDDAPPVVEINDSGTATRASNGAAKATQKAVDAEARVESNLIDCEDEGSNDRYERWIRGSGELKIRQVFESIEEFKEAVLEYALKGGWNVQYTRWGKVKSEARCGVPVEEGEKQCPWRIYCSYEEPIAQWMVKTFQDEHTCFKDGDCRILSESLIAKLFLNDIRNDPNFRPKCIQEQIQDRYNLVVTGDKCRKAKKIALDIIQSEFEEQYARIKDYELHILE</sequence>
<dbReference type="AlphaFoldDB" id="A0A398AST2"/>
<dbReference type="PANTHER" id="PTHR31973">
    <property type="entry name" value="POLYPROTEIN, PUTATIVE-RELATED"/>
    <property type="match status" value="1"/>
</dbReference>